<name>A0A285SDL0_9HYPH</name>
<keyword evidence="2" id="KW-1185">Reference proteome</keyword>
<dbReference type="EMBL" id="OBML01000004">
    <property type="protein sequence ID" value="SOC03774.1"/>
    <property type="molecule type" value="Genomic_DNA"/>
</dbReference>
<accession>A0A285SDL0</accession>
<dbReference type="AlphaFoldDB" id="A0A285SDL0"/>
<reference evidence="1 2" key="1">
    <citation type="submission" date="2017-08" db="EMBL/GenBank/DDBJ databases">
        <authorList>
            <person name="de Groot N.N."/>
        </authorList>
    </citation>
    <scope>NUCLEOTIDE SEQUENCE [LARGE SCALE GENOMIC DNA]</scope>
    <source>
        <strain evidence="1 2">USBA 352</strain>
    </source>
</reference>
<gene>
    <name evidence="1" type="ORF">SAMN05421512_104247</name>
</gene>
<organism evidence="1 2">
    <name type="scientific">Stappia indica</name>
    <dbReference type="NCBI Taxonomy" id="538381"/>
    <lineage>
        <taxon>Bacteria</taxon>
        <taxon>Pseudomonadati</taxon>
        <taxon>Pseudomonadota</taxon>
        <taxon>Alphaproteobacteria</taxon>
        <taxon>Hyphomicrobiales</taxon>
        <taxon>Stappiaceae</taxon>
        <taxon>Stappia</taxon>
    </lineage>
</organism>
<protein>
    <submittedName>
        <fullName evidence="1">Uncharacterized protein</fullName>
    </submittedName>
</protein>
<sequence length="67" mass="7118">MTPRAQLRHLMAEVDTAADNAERALRRLQAQGVSATVPERAPAVTPLRAGLVLASLLMAAKVIISND</sequence>
<dbReference type="STRING" id="538381.GCA_001696535_00147"/>
<dbReference type="OrthoDB" id="7868668at2"/>
<dbReference type="Proteomes" id="UP000219331">
    <property type="component" value="Unassembled WGS sequence"/>
</dbReference>
<proteinExistence type="predicted"/>
<dbReference type="RefSeq" id="WP_139111061.1">
    <property type="nucleotide sequence ID" value="NZ_JAJGNR010000005.1"/>
</dbReference>
<evidence type="ECO:0000313" key="1">
    <source>
        <dbReference type="EMBL" id="SOC03774.1"/>
    </source>
</evidence>
<evidence type="ECO:0000313" key="2">
    <source>
        <dbReference type="Proteomes" id="UP000219331"/>
    </source>
</evidence>